<gene>
    <name evidence="1" type="ORF">ATL42_3059</name>
</gene>
<comment type="caution">
    <text evidence="1">The sequence shown here is derived from an EMBL/GenBank/DDBJ whole genome shotgun (WGS) entry which is preliminary data.</text>
</comment>
<dbReference type="SUPFAM" id="SSF56784">
    <property type="entry name" value="HAD-like"/>
    <property type="match status" value="1"/>
</dbReference>
<protein>
    <submittedName>
        <fullName evidence="1">Hydroxymethylpyrimidine pyrophosphatase-like HAD family hydrolase</fullName>
    </submittedName>
</protein>
<proteinExistence type="predicted"/>
<reference evidence="1 2" key="1">
    <citation type="submission" date="2017-10" db="EMBL/GenBank/DDBJ databases">
        <title>Sequencing the genomes of 1000 actinobacteria strains.</title>
        <authorList>
            <person name="Klenk H.-P."/>
        </authorList>
    </citation>
    <scope>NUCLEOTIDE SEQUENCE [LARGE SCALE GENOMIC DNA]</scope>
    <source>
        <strain evidence="1 2">DSM 18966</strain>
    </source>
</reference>
<keyword evidence="1" id="KW-0378">Hydrolase</keyword>
<dbReference type="InterPro" id="IPR036412">
    <property type="entry name" value="HAD-like_sf"/>
</dbReference>
<dbReference type="Proteomes" id="UP000225548">
    <property type="component" value="Unassembled WGS sequence"/>
</dbReference>
<name>A0A2A9EA43_9MICO</name>
<evidence type="ECO:0000313" key="2">
    <source>
        <dbReference type="Proteomes" id="UP000225548"/>
    </source>
</evidence>
<accession>A0A2A9EA43</accession>
<sequence>MSVTPGDHPDRTVGESVSDLPVIAASDLDRTLIYSGKAARLGLEPDADPTELLRNLSCVEIYESKPLSHVTQAAHRSIESLARLGVLVPATTRTRAQYKRITLPGPPAHFAVTANGGFILVDGHADKTWSKQVAGVLAASSHPYSEVEGYMESVFKPEWTRKLRGAEGLFCYAVVHRSDVPDGFVDEVTGWAEARGWRASLQGRKFYLVPDELRKGSAVAEVARRVGAETILAAGDSLLDAEMLESATHAIRPSHGELHDVGWSTPGLVITESAGAAGGEEIAAWLLATATEHLVA</sequence>
<dbReference type="EMBL" id="PDJG01000001">
    <property type="protein sequence ID" value="PFG35122.1"/>
    <property type="molecule type" value="Genomic_DNA"/>
</dbReference>
<dbReference type="AlphaFoldDB" id="A0A2A9EA43"/>
<dbReference type="RefSeq" id="WP_098456054.1">
    <property type="nucleotide sequence ID" value="NZ_PDJG01000001.1"/>
</dbReference>
<keyword evidence="2" id="KW-1185">Reference proteome</keyword>
<dbReference type="GO" id="GO:0016787">
    <property type="term" value="F:hydrolase activity"/>
    <property type="evidence" value="ECO:0007669"/>
    <property type="project" value="UniProtKB-KW"/>
</dbReference>
<organism evidence="1 2">
    <name type="scientific">Sanguibacter antarcticus</name>
    <dbReference type="NCBI Taxonomy" id="372484"/>
    <lineage>
        <taxon>Bacteria</taxon>
        <taxon>Bacillati</taxon>
        <taxon>Actinomycetota</taxon>
        <taxon>Actinomycetes</taxon>
        <taxon>Micrococcales</taxon>
        <taxon>Sanguibacteraceae</taxon>
        <taxon>Sanguibacter</taxon>
    </lineage>
</organism>
<dbReference type="InterPro" id="IPR023214">
    <property type="entry name" value="HAD_sf"/>
</dbReference>
<dbReference type="Gene3D" id="3.40.50.1000">
    <property type="entry name" value="HAD superfamily/HAD-like"/>
    <property type="match status" value="1"/>
</dbReference>
<dbReference type="OrthoDB" id="1666512at2"/>
<evidence type="ECO:0000313" key="1">
    <source>
        <dbReference type="EMBL" id="PFG35122.1"/>
    </source>
</evidence>